<dbReference type="EMBL" id="RIAR02000001">
    <property type="protein sequence ID" value="NSL91040.1"/>
    <property type="molecule type" value="Genomic_DNA"/>
</dbReference>
<reference evidence="6" key="1">
    <citation type="submission" date="2020-05" db="EMBL/GenBank/DDBJ databases">
        <title>Chitinophaga laudate sp. nov., isolated from a tropical peat swamp.</title>
        <authorList>
            <person name="Goh C.B.S."/>
            <person name="Lee M.S."/>
            <person name="Parimannan S."/>
            <person name="Pasbakhsh P."/>
            <person name="Yule C.M."/>
            <person name="Rajandas H."/>
            <person name="Loke S."/>
            <person name="Croft L."/>
            <person name="Tan J.B.L."/>
        </authorList>
    </citation>
    <scope>NUCLEOTIDE SEQUENCE</scope>
    <source>
        <strain evidence="6">Mgbs1</strain>
    </source>
</reference>
<comment type="caution">
    <text evidence="6">The sequence shown here is derived from an EMBL/GenBank/DDBJ whole genome shotgun (WGS) entry which is preliminary data.</text>
</comment>
<dbReference type="AlphaFoldDB" id="A0A3S1AXK3"/>
<dbReference type="InterPro" id="IPR029066">
    <property type="entry name" value="PLP-binding_barrel"/>
</dbReference>
<dbReference type="InterPro" id="IPR011078">
    <property type="entry name" value="PyrdxlP_homeostasis"/>
</dbReference>
<dbReference type="PANTHER" id="PTHR10146">
    <property type="entry name" value="PROLINE SYNTHETASE CO-TRANSCRIBED BACTERIAL HOMOLOG PROTEIN"/>
    <property type="match status" value="1"/>
</dbReference>
<dbReference type="HAMAP" id="MF_02087">
    <property type="entry name" value="PLP_homeostasis"/>
    <property type="match status" value="1"/>
</dbReference>
<dbReference type="PIRSF" id="PIRSF004848">
    <property type="entry name" value="YBL036c_PLPDEIII"/>
    <property type="match status" value="1"/>
</dbReference>
<comment type="similarity">
    <text evidence="2 4">Belongs to the pyridoxal phosphate-binding protein YggS/PROSC family.</text>
</comment>
<organism evidence="6 7">
    <name type="scientific">Chitinophaga solisilvae</name>
    <dbReference type="NCBI Taxonomy" id="1233460"/>
    <lineage>
        <taxon>Bacteria</taxon>
        <taxon>Pseudomonadati</taxon>
        <taxon>Bacteroidota</taxon>
        <taxon>Chitinophagia</taxon>
        <taxon>Chitinophagales</taxon>
        <taxon>Chitinophagaceae</taxon>
        <taxon>Chitinophaga</taxon>
    </lineage>
</organism>
<comment type="cofactor">
    <cofactor evidence="3">
        <name>pyridoxal 5'-phosphate</name>
        <dbReference type="ChEBI" id="CHEBI:597326"/>
    </cofactor>
</comment>
<keyword evidence="7" id="KW-1185">Reference proteome</keyword>
<proteinExistence type="inferred from homology"/>
<accession>A0A3S1AXK3</accession>
<dbReference type="GO" id="GO:0030170">
    <property type="term" value="F:pyridoxal phosphate binding"/>
    <property type="evidence" value="ECO:0007669"/>
    <property type="project" value="UniProtKB-UniRule"/>
</dbReference>
<evidence type="ECO:0000259" key="5">
    <source>
        <dbReference type="Pfam" id="PF01168"/>
    </source>
</evidence>
<feature type="modified residue" description="N6-(pyridoxal phosphate)lysine" evidence="2 3">
    <location>
        <position position="27"/>
    </location>
</feature>
<dbReference type="InterPro" id="IPR001608">
    <property type="entry name" value="Ala_racemase_N"/>
</dbReference>
<keyword evidence="1 2" id="KW-0663">Pyridoxal phosphate</keyword>
<dbReference type="OrthoDB" id="9804072at2"/>
<dbReference type="NCBIfam" id="TIGR00044">
    <property type="entry name" value="YggS family pyridoxal phosphate-dependent enzyme"/>
    <property type="match status" value="1"/>
</dbReference>
<evidence type="ECO:0000256" key="4">
    <source>
        <dbReference type="RuleBase" id="RU004514"/>
    </source>
</evidence>
<evidence type="ECO:0000256" key="3">
    <source>
        <dbReference type="PIRSR" id="PIRSR004848-1"/>
    </source>
</evidence>
<evidence type="ECO:0000313" key="7">
    <source>
        <dbReference type="Proteomes" id="UP000281028"/>
    </source>
</evidence>
<dbReference type="Proteomes" id="UP000281028">
    <property type="component" value="Unassembled WGS sequence"/>
</dbReference>
<dbReference type="PANTHER" id="PTHR10146:SF14">
    <property type="entry name" value="PYRIDOXAL PHOSPHATE HOMEOSTASIS PROTEIN"/>
    <property type="match status" value="1"/>
</dbReference>
<dbReference type="Pfam" id="PF01168">
    <property type="entry name" value="Ala_racemase_N"/>
    <property type="match status" value="1"/>
</dbReference>
<evidence type="ECO:0000313" key="6">
    <source>
        <dbReference type="EMBL" id="NSL91040.1"/>
    </source>
</evidence>
<sequence length="229" mass="26084">MAINITAHKAVLSQLAPYNARLVAVSKTKPVEDIKAFYEAGQRIFGENYVQELVEKQAQLPADIEWHFIGHLQSNKVKYMAPFVHTIHAVDTLKLLQEISKQAAKHQRTINCLLQVHIAAEETKFGMDRQELQQLLEYWAANAPQFSHVRIAGMMGMATNTTNETQIREEFHQLHQLFGSVKSTFFNNHDYFRELSIGMSADYTIALEEGSTMVRIGSLLFGERNYNGK</sequence>
<dbReference type="Gene3D" id="3.20.20.10">
    <property type="entry name" value="Alanine racemase"/>
    <property type="match status" value="1"/>
</dbReference>
<dbReference type="FunFam" id="3.20.20.10:FF:000018">
    <property type="entry name" value="Pyridoxal phosphate homeostasis protein"/>
    <property type="match status" value="1"/>
</dbReference>
<comment type="function">
    <text evidence="2">Pyridoxal 5'-phosphate (PLP)-binding protein, which is involved in PLP homeostasis.</text>
</comment>
<name>A0A3S1AXK3_9BACT</name>
<feature type="domain" description="Alanine racemase N-terminal" evidence="5">
    <location>
        <begin position="8"/>
        <end position="224"/>
    </location>
</feature>
<dbReference type="CDD" id="cd00635">
    <property type="entry name" value="PLPDE_III_YBL036c_like"/>
    <property type="match status" value="1"/>
</dbReference>
<protein>
    <recommendedName>
        <fullName evidence="2">Pyridoxal phosphate homeostasis protein</fullName>
        <shortName evidence="2">PLP homeostasis protein</shortName>
    </recommendedName>
</protein>
<evidence type="ECO:0000256" key="1">
    <source>
        <dbReference type="ARBA" id="ARBA00022898"/>
    </source>
</evidence>
<gene>
    <name evidence="6" type="ORF">ECE50_029730</name>
</gene>
<dbReference type="SUPFAM" id="SSF51419">
    <property type="entry name" value="PLP-binding barrel"/>
    <property type="match status" value="1"/>
</dbReference>
<evidence type="ECO:0000256" key="2">
    <source>
        <dbReference type="HAMAP-Rule" id="MF_02087"/>
    </source>
</evidence>